<dbReference type="STRING" id="1936003.STSP2_01944"/>
<name>A0A1U9NLF3_9BACT</name>
<sequence length="85" mass="10057">MALQNNSNSNEKTWPARPKNFPDLMTPTEAAMFLRLDQTGHTPKSAKRTLNYWRDNGFLNATKYARRVWFLKQELEKFLHKKTES</sequence>
<evidence type="ECO:0000313" key="3">
    <source>
        <dbReference type="Proteomes" id="UP000189674"/>
    </source>
</evidence>
<dbReference type="OrthoDB" id="288788at2"/>
<proteinExistence type="predicted"/>
<organism evidence="2 3">
    <name type="scientific">Anaerohalosphaera lusitana</name>
    <dbReference type="NCBI Taxonomy" id="1936003"/>
    <lineage>
        <taxon>Bacteria</taxon>
        <taxon>Pseudomonadati</taxon>
        <taxon>Planctomycetota</taxon>
        <taxon>Phycisphaerae</taxon>
        <taxon>Sedimentisphaerales</taxon>
        <taxon>Anaerohalosphaeraceae</taxon>
        <taxon>Anaerohalosphaera</taxon>
    </lineage>
</organism>
<gene>
    <name evidence="2" type="ORF">STSP2_01944</name>
</gene>
<dbReference type="Proteomes" id="UP000189674">
    <property type="component" value="Chromosome"/>
</dbReference>
<dbReference type="AlphaFoldDB" id="A0A1U9NLF3"/>
<protein>
    <submittedName>
        <fullName evidence="2">Uncharacterized protein</fullName>
    </submittedName>
</protein>
<feature type="region of interest" description="Disordered" evidence="1">
    <location>
        <begin position="1"/>
        <end position="22"/>
    </location>
</feature>
<dbReference type="EMBL" id="CP019791">
    <property type="protein sequence ID" value="AQT68772.1"/>
    <property type="molecule type" value="Genomic_DNA"/>
</dbReference>
<accession>A0A1U9NLF3</accession>
<keyword evidence="3" id="KW-1185">Reference proteome</keyword>
<dbReference type="KEGG" id="alus:STSP2_01944"/>
<evidence type="ECO:0000256" key="1">
    <source>
        <dbReference type="SAM" id="MobiDB-lite"/>
    </source>
</evidence>
<reference evidence="3" key="1">
    <citation type="submission" date="2017-02" db="EMBL/GenBank/DDBJ databases">
        <title>Comparative genomics and description of representatives of a novel lineage of planctomycetes thriving in anoxic sediments.</title>
        <authorList>
            <person name="Spring S."/>
            <person name="Bunk B."/>
            <person name="Sproer C."/>
        </authorList>
    </citation>
    <scope>NUCLEOTIDE SEQUENCE [LARGE SCALE GENOMIC DNA]</scope>
    <source>
        <strain evidence="3">ST-NAGAB-D1</strain>
    </source>
</reference>
<evidence type="ECO:0000313" key="2">
    <source>
        <dbReference type="EMBL" id="AQT68772.1"/>
    </source>
</evidence>
<feature type="compositionally biased region" description="Polar residues" evidence="1">
    <location>
        <begin position="1"/>
        <end position="12"/>
    </location>
</feature>